<dbReference type="Gene3D" id="2.30.110.10">
    <property type="entry name" value="Electron Transport, Fmn-binding Protein, Chain A"/>
    <property type="match status" value="1"/>
</dbReference>
<dbReference type="RefSeq" id="WP_203790651.1">
    <property type="nucleotide sequence ID" value="NZ_BOMV01000111.1"/>
</dbReference>
<dbReference type="InterPro" id="IPR012349">
    <property type="entry name" value="Split_barrel_FMN-bd"/>
</dbReference>
<dbReference type="AlphaFoldDB" id="A0A919KAX7"/>
<organism evidence="1 2">
    <name type="scientific">Paractinoplanes rishiriensis</name>
    <dbReference type="NCBI Taxonomy" id="1050105"/>
    <lineage>
        <taxon>Bacteria</taxon>
        <taxon>Bacillati</taxon>
        <taxon>Actinomycetota</taxon>
        <taxon>Actinomycetes</taxon>
        <taxon>Micromonosporales</taxon>
        <taxon>Micromonosporaceae</taxon>
        <taxon>Paractinoplanes</taxon>
    </lineage>
</organism>
<gene>
    <name evidence="1" type="ORF">Ari01nite_92280</name>
</gene>
<proteinExistence type="predicted"/>
<reference evidence="1" key="1">
    <citation type="submission" date="2021-01" db="EMBL/GenBank/DDBJ databases">
        <title>Whole genome shotgun sequence of Actinoplanes rishiriensis NBRC 108556.</title>
        <authorList>
            <person name="Komaki H."/>
            <person name="Tamura T."/>
        </authorList>
    </citation>
    <scope>NUCLEOTIDE SEQUENCE</scope>
    <source>
        <strain evidence="1">NBRC 108556</strain>
    </source>
</reference>
<dbReference type="SUPFAM" id="SSF50475">
    <property type="entry name" value="FMN-binding split barrel"/>
    <property type="match status" value="1"/>
</dbReference>
<keyword evidence="2" id="KW-1185">Reference proteome</keyword>
<dbReference type="EMBL" id="BOMV01000111">
    <property type="protein sequence ID" value="GIF01764.1"/>
    <property type="molecule type" value="Genomic_DNA"/>
</dbReference>
<comment type="caution">
    <text evidence="1">The sequence shown here is derived from an EMBL/GenBank/DDBJ whole genome shotgun (WGS) entry which is preliminary data.</text>
</comment>
<evidence type="ECO:0008006" key="3">
    <source>
        <dbReference type="Google" id="ProtNLM"/>
    </source>
</evidence>
<accession>A0A919KAX7</accession>
<evidence type="ECO:0000313" key="2">
    <source>
        <dbReference type="Proteomes" id="UP000636960"/>
    </source>
</evidence>
<sequence length="167" mass="17872">MTMSVLQKGGGARSRLTAADVWRAVTHSSFAVLSHVTPAGTPRSSGVVYVVDQGRMFVVVAQDSWKARHIAMDGEVAVTVPIRRGGIMSLLLPIPPATVSFRAVAVVHPGDVLAGMPRLARVVPAERRSACAVLEVRPFGHYLTYGLGVPLWAMREPARSRARIPVG</sequence>
<evidence type="ECO:0000313" key="1">
    <source>
        <dbReference type="EMBL" id="GIF01764.1"/>
    </source>
</evidence>
<dbReference type="Proteomes" id="UP000636960">
    <property type="component" value="Unassembled WGS sequence"/>
</dbReference>
<name>A0A919KAX7_9ACTN</name>
<protein>
    <recommendedName>
        <fullName evidence="3">Pyridoxamine 5'-phosphate oxidase putative domain-containing protein</fullName>
    </recommendedName>
</protein>